<proteinExistence type="predicted"/>
<accession>A0A250XHD0</accession>
<dbReference type="EMBL" id="BEGY01000081">
    <property type="protein sequence ID" value="GAX82453.1"/>
    <property type="molecule type" value="Genomic_DNA"/>
</dbReference>
<gene>
    <name evidence="2" type="ORF">CEUSTIGMA_g9880.t1</name>
</gene>
<dbReference type="Proteomes" id="UP000232323">
    <property type="component" value="Unassembled WGS sequence"/>
</dbReference>
<comment type="caution">
    <text evidence="2">The sequence shown here is derived from an EMBL/GenBank/DDBJ whole genome shotgun (WGS) entry which is preliminary data.</text>
</comment>
<dbReference type="AlphaFoldDB" id="A0A250XHD0"/>
<reference evidence="2 3" key="1">
    <citation type="submission" date="2017-08" db="EMBL/GenBank/DDBJ databases">
        <title>Acidophilic green algal genome provides insights into adaptation to an acidic environment.</title>
        <authorList>
            <person name="Hirooka S."/>
            <person name="Hirose Y."/>
            <person name="Kanesaki Y."/>
            <person name="Higuchi S."/>
            <person name="Fujiwara T."/>
            <person name="Onuma R."/>
            <person name="Era A."/>
            <person name="Ohbayashi R."/>
            <person name="Uzuka A."/>
            <person name="Nozaki H."/>
            <person name="Yoshikawa H."/>
            <person name="Miyagishima S.Y."/>
        </authorList>
    </citation>
    <scope>NUCLEOTIDE SEQUENCE [LARGE SCALE GENOMIC DNA]</scope>
    <source>
        <strain evidence="2 3">NIES-2499</strain>
    </source>
</reference>
<name>A0A250XHD0_9CHLO</name>
<evidence type="ECO:0000313" key="3">
    <source>
        <dbReference type="Proteomes" id="UP000232323"/>
    </source>
</evidence>
<evidence type="ECO:0000313" key="2">
    <source>
        <dbReference type="EMBL" id="GAX82453.1"/>
    </source>
</evidence>
<feature type="compositionally biased region" description="Polar residues" evidence="1">
    <location>
        <begin position="1"/>
        <end position="23"/>
    </location>
</feature>
<feature type="region of interest" description="Disordered" evidence="1">
    <location>
        <begin position="1"/>
        <end position="32"/>
    </location>
</feature>
<keyword evidence="3" id="KW-1185">Reference proteome</keyword>
<evidence type="ECO:0000256" key="1">
    <source>
        <dbReference type="SAM" id="MobiDB-lite"/>
    </source>
</evidence>
<organism evidence="2 3">
    <name type="scientific">Chlamydomonas eustigma</name>
    <dbReference type="NCBI Taxonomy" id="1157962"/>
    <lineage>
        <taxon>Eukaryota</taxon>
        <taxon>Viridiplantae</taxon>
        <taxon>Chlorophyta</taxon>
        <taxon>core chlorophytes</taxon>
        <taxon>Chlorophyceae</taxon>
        <taxon>CS clade</taxon>
        <taxon>Chlamydomonadales</taxon>
        <taxon>Chlamydomonadaceae</taxon>
        <taxon>Chlamydomonas</taxon>
    </lineage>
</organism>
<protein>
    <submittedName>
        <fullName evidence="2">Uncharacterized protein</fullName>
    </submittedName>
</protein>
<sequence length="241" mass="27166">MSNSRPVFTNDSVSPSTQNSLRVQGSHKDPPQALSLANMQNYSVPVPGISNNVSAAIPENSPSAVVFNKNSRVANVTTAPPFQAQNATSFGTPVTMRKAGGFEALVQAIAMKQLKQPYHYPLDLSPEHSHPDSFSVTHLVPLQARFAHVTEAGDQKVEICCILNHEFLREAGEVRGRLGHFSYRGCRGIDGTEAWELCQQQFQNHRFEEKSATWRWIMHFLLFQDPKLQHKESRSQWFEHW</sequence>